<dbReference type="UniPathway" id="UPA00109">
    <property type="reaction ID" value="UER00188"/>
</dbReference>
<dbReference type="NCBIfam" id="NF004978">
    <property type="entry name" value="PRK06354.1"/>
    <property type="match status" value="1"/>
</dbReference>
<dbReference type="PRINTS" id="PR01050">
    <property type="entry name" value="PYRUVTKNASE"/>
</dbReference>
<evidence type="ECO:0000313" key="16">
    <source>
        <dbReference type="EMBL" id="APZ94103.1"/>
    </source>
</evidence>
<dbReference type="FunFam" id="2.40.33.10:FF:000001">
    <property type="entry name" value="Pyruvate kinase"/>
    <property type="match status" value="1"/>
</dbReference>
<dbReference type="EMBL" id="CP017641">
    <property type="protein sequence ID" value="APZ94103.1"/>
    <property type="molecule type" value="Genomic_DNA"/>
</dbReference>
<evidence type="ECO:0000313" key="17">
    <source>
        <dbReference type="Proteomes" id="UP000187735"/>
    </source>
</evidence>
<keyword evidence="4 13" id="KW-0808">Transferase</keyword>
<dbReference type="Proteomes" id="UP000187735">
    <property type="component" value="Chromosome"/>
</dbReference>
<dbReference type="GO" id="GO:0030955">
    <property type="term" value="F:potassium ion binding"/>
    <property type="evidence" value="ECO:0007669"/>
    <property type="project" value="UniProtKB-UniRule"/>
</dbReference>
<dbReference type="InterPro" id="IPR036918">
    <property type="entry name" value="Pyrv_Knase_C_sf"/>
</dbReference>
<evidence type="ECO:0000256" key="11">
    <source>
        <dbReference type="ARBA" id="ARBA00023317"/>
    </source>
</evidence>
<evidence type="ECO:0000256" key="7">
    <source>
        <dbReference type="ARBA" id="ARBA00022777"/>
    </source>
</evidence>
<keyword evidence="7 13" id="KW-0418">Kinase</keyword>
<keyword evidence="17" id="KW-1185">Reference proteome</keyword>
<dbReference type="STRING" id="1891926.Fuma_03724"/>
<evidence type="ECO:0000256" key="9">
    <source>
        <dbReference type="ARBA" id="ARBA00022842"/>
    </source>
</evidence>
<dbReference type="PANTHER" id="PTHR11817">
    <property type="entry name" value="PYRUVATE KINASE"/>
    <property type="match status" value="1"/>
</dbReference>
<evidence type="ECO:0000256" key="2">
    <source>
        <dbReference type="ARBA" id="ARBA00008663"/>
    </source>
</evidence>
<evidence type="ECO:0000259" key="14">
    <source>
        <dbReference type="Pfam" id="PF00224"/>
    </source>
</evidence>
<gene>
    <name evidence="16" type="primary">pyk</name>
    <name evidence="16" type="ORF">Fuma_03724</name>
</gene>
<feature type="domain" description="Pyruvate kinase barrel" evidence="14">
    <location>
        <begin position="13"/>
        <end position="336"/>
    </location>
</feature>
<dbReference type="Pfam" id="PF02887">
    <property type="entry name" value="PK_C"/>
    <property type="match status" value="1"/>
</dbReference>
<sequence>MPEISSPHRKLVKTRIIATVGPACENAEVLRKLIVAGVDVFRLNFAHGSHEWLSGILATIREVAAELKTPVGVLGDLSGPKIRLGEIADGEVYCAEGTMFRFVRAANSGVSTDLTCTYEKLIDDVDPGDRILLADGTVSMLVTAKADDGQSVNCLVAEPGIIRSRQGVNLPGVALSTPSVTEKDEFDLKWALQNRLDFIGLSFVRSAADITHLKQLIEANGSETRPLIVAKIEKTEAIADLKQILEVTDAVMVARGDLGVEAEISRVPILQKDIIRRSNAARIPVITATQMLDSMTTNDLPTRAEVSDVANAVIDGTDAVMLSGETAIGQHPVTCVRMMQKIIDEAEPYVIRTGSGDRLSQEFRRANPITEAVSLGATIVAEDLDADLIVVATESGRTALALSRMRGQVPILAVTHREDTVRRMCLFWGVTSIQSKLVRQSADALLQYVVQWGLENRVLKSGHKIVVVGHTNWLGEGHDLMMVHVVP</sequence>
<keyword evidence="11 16" id="KW-0670">Pyruvate</keyword>
<protein>
    <recommendedName>
        <fullName evidence="3 12">Pyruvate kinase</fullName>
        <ecNumber evidence="3 12">2.7.1.40</ecNumber>
    </recommendedName>
</protein>
<evidence type="ECO:0000256" key="6">
    <source>
        <dbReference type="ARBA" id="ARBA00022741"/>
    </source>
</evidence>
<dbReference type="InterPro" id="IPR015793">
    <property type="entry name" value="Pyrv_Knase_brl"/>
</dbReference>
<dbReference type="Pfam" id="PF00224">
    <property type="entry name" value="PK"/>
    <property type="match status" value="1"/>
</dbReference>
<dbReference type="RefSeq" id="WP_077025461.1">
    <property type="nucleotide sequence ID" value="NZ_CP017641.1"/>
</dbReference>
<dbReference type="NCBIfam" id="NF004491">
    <property type="entry name" value="PRK05826.1"/>
    <property type="match status" value="1"/>
</dbReference>
<dbReference type="NCBIfam" id="TIGR01064">
    <property type="entry name" value="pyruv_kin"/>
    <property type="match status" value="1"/>
</dbReference>
<comment type="similarity">
    <text evidence="2 13">Belongs to the pyruvate kinase family.</text>
</comment>
<organism evidence="16 17">
    <name type="scientific">Fuerstiella marisgermanici</name>
    <dbReference type="NCBI Taxonomy" id="1891926"/>
    <lineage>
        <taxon>Bacteria</taxon>
        <taxon>Pseudomonadati</taxon>
        <taxon>Planctomycetota</taxon>
        <taxon>Planctomycetia</taxon>
        <taxon>Planctomycetales</taxon>
        <taxon>Planctomycetaceae</taxon>
        <taxon>Fuerstiella</taxon>
    </lineage>
</organism>
<dbReference type="InterPro" id="IPR001697">
    <property type="entry name" value="Pyr_Knase"/>
</dbReference>
<evidence type="ECO:0000256" key="13">
    <source>
        <dbReference type="RuleBase" id="RU000504"/>
    </source>
</evidence>
<reference evidence="16 17" key="1">
    <citation type="journal article" date="2016" name="Front. Microbiol.">
        <title>Fuerstia marisgermanicae gen. nov., sp. nov., an Unusual Member of the Phylum Planctomycetes from the German Wadden Sea.</title>
        <authorList>
            <person name="Kohn T."/>
            <person name="Heuer A."/>
            <person name="Jogler M."/>
            <person name="Vollmers J."/>
            <person name="Boedeker C."/>
            <person name="Bunk B."/>
            <person name="Rast P."/>
            <person name="Borchert D."/>
            <person name="Glockner I."/>
            <person name="Freese H.M."/>
            <person name="Klenk H.P."/>
            <person name="Overmann J."/>
            <person name="Kaster A.K."/>
            <person name="Rohde M."/>
            <person name="Wiegand S."/>
            <person name="Jogler C."/>
        </authorList>
    </citation>
    <scope>NUCLEOTIDE SEQUENCE [LARGE SCALE GENOMIC DNA]</scope>
    <source>
        <strain evidence="16 17">NH11</strain>
    </source>
</reference>
<dbReference type="SUPFAM" id="SSF52935">
    <property type="entry name" value="PK C-terminal domain-like"/>
    <property type="match status" value="1"/>
</dbReference>
<dbReference type="Gene3D" id="3.20.20.60">
    <property type="entry name" value="Phosphoenolpyruvate-binding domains"/>
    <property type="match status" value="1"/>
</dbReference>
<comment type="catalytic activity">
    <reaction evidence="13">
        <text>pyruvate + ATP = phosphoenolpyruvate + ADP + H(+)</text>
        <dbReference type="Rhea" id="RHEA:18157"/>
        <dbReference type="ChEBI" id="CHEBI:15361"/>
        <dbReference type="ChEBI" id="CHEBI:15378"/>
        <dbReference type="ChEBI" id="CHEBI:30616"/>
        <dbReference type="ChEBI" id="CHEBI:58702"/>
        <dbReference type="ChEBI" id="CHEBI:456216"/>
        <dbReference type="EC" id="2.7.1.40"/>
    </reaction>
</comment>
<dbReference type="SUPFAM" id="SSF51621">
    <property type="entry name" value="Phosphoenolpyruvate/pyruvate domain"/>
    <property type="match status" value="1"/>
</dbReference>
<dbReference type="AlphaFoldDB" id="A0A1P8WJ70"/>
<evidence type="ECO:0000256" key="3">
    <source>
        <dbReference type="ARBA" id="ARBA00012142"/>
    </source>
</evidence>
<evidence type="ECO:0000256" key="1">
    <source>
        <dbReference type="ARBA" id="ARBA00004997"/>
    </source>
</evidence>
<dbReference type="Gene3D" id="3.40.1380.20">
    <property type="entry name" value="Pyruvate kinase, C-terminal domain"/>
    <property type="match status" value="1"/>
</dbReference>
<evidence type="ECO:0000256" key="4">
    <source>
        <dbReference type="ARBA" id="ARBA00022679"/>
    </source>
</evidence>
<dbReference type="KEGG" id="fmr:Fuma_03724"/>
<evidence type="ECO:0000259" key="15">
    <source>
        <dbReference type="Pfam" id="PF02887"/>
    </source>
</evidence>
<dbReference type="InterPro" id="IPR011037">
    <property type="entry name" value="Pyrv_Knase-like_insert_dom_sf"/>
</dbReference>
<dbReference type="InterPro" id="IPR015813">
    <property type="entry name" value="Pyrv/PenolPyrv_kinase-like_dom"/>
</dbReference>
<dbReference type="InterPro" id="IPR015806">
    <property type="entry name" value="Pyrv_Knase_insert_dom_sf"/>
</dbReference>
<dbReference type="Gene3D" id="2.40.33.10">
    <property type="entry name" value="PK beta-barrel domain-like"/>
    <property type="match status" value="1"/>
</dbReference>
<dbReference type="InterPro" id="IPR040442">
    <property type="entry name" value="Pyrv_kinase-like_dom_sf"/>
</dbReference>
<comment type="pathway">
    <text evidence="1 13">Carbohydrate degradation; glycolysis; pyruvate from D-glyceraldehyde 3-phosphate: step 5/5.</text>
</comment>
<evidence type="ECO:0000256" key="10">
    <source>
        <dbReference type="ARBA" id="ARBA00023152"/>
    </source>
</evidence>
<dbReference type="EC" id="2.7.1.40" evidence="3 12"/>
<dbReference type="InterPro" id="IPR015795">
    <property type="entry name" value="Pyrv_Knase_C"/>
</dbReference>
<dbReference type="SUPFAM" id="SSF50800">
    <property type="entry name" value="PK beta-barrel domain-like"/>
    <property type="match status" value="1"/>
</dbReference>
<evidence type="ECO:0000256" key="5">
    <source>
        <dbReference type="ARBA" id="ARBA00022723"/>
    </source>
</evidence>
<dbReference type="OrthoDB" id="9812123at2"/>
<dbReference type="GO" id="GO:0004743">
    <property type="term" value="F:pyruvate kinase activity"/>
    <property type="evidence" value="ECO:0007669"/>
    <property type="project" value="UniProtKB-UniRule"/>
</dbReference>
<keyword evidence="9 13" id="KW-0460">Magnesium</keyword>
<evidence type="ECO:0000256" key="12">
    <source>
        <dbReference type="NCBIfam" id="TIGR01064"/>
    </source>
</evidence>
<keyword evidence="8" id="KW-0067">ATP-binding</keyword>
<proteinExistence type="inferred from homology"/>
<name>A0A1P8WJ70_9PLAN</name>
<evidence type="ECO:0000256" key="8">
    <source>
        <dbReference type="ARBA" id="ARBA00022840"/>
    </source>
</evidence>
<dbReference type="GO" id="GO:0016301">
    <property type="term" value="F:kinase activity"/>
    <property type="evidence" value="ECO:0007669"/>
    <property type="project" value="UniProtKB-KW"/>
</dbReference>
<dbReference type="GO" id="GO:0000287">
    <property type="term" value="F:magnesium ion binding"/>
    <property type="evidence" value="ECO:0007669"/>
    <property type="project" value="UniProtKB-UniRule"/>
</dbReference>
<keyword evidence="5" id="KW-0479">Metal-binding</keyword>
<accession>A0A1P8WJ70</accession>
<keyword evidence="6" id="KW-0547">Nucleotide-binding</keyword>
<keyword evidence="10 13" id="KW-0324">Glycolysis</keyword>
<dbReference type="GO" id="GO:0005524">
    <property type="term" value="F:ATP binding"/>
    <property type="evidence" value="ECO:0007669"/>
    <property type="project" value="UniProtKB-KW"/>
</dbReference>
<feature type="domain" description="Pyruvate kinase C-terminal" evidence="15">
    <location>
        <begin position="371"/>
        <end position="483"/>
    </location>
</feature>